<gene>
    <name evidence="2" type="ORF">CK820_G0024800</name>
</gene>
<dbReference type="AlphaFoldDB" id="A0A2J8QLM4"/>
<evidence type="ECO:0000313" key="2">
    <source>
        <dbReference type="EMBL" id="PNI97192.1"/>
    </source>
</evidence>
<feature type="compositionally biased region" description="Basic and acidic residues" evidence="1">
    <location>
        <begin position="1"/>
        <end position="12"/>
    </location>
</feature>
<dbReference type="SMR" id="A0A2J8QLM4"/>
<accession>A0A2J8QLM4</accession>
<feature type="region of interest" description="Disordered" evidence="1">
    <location>
        <begin position="1"/>
        <end position="35"/>
    </location>
</feature>
<sequence>QTNSALKEKLDGGIEPYRLPEPSGNMAEIFRQSQT</sequence>
<protein>
    <submittedName>
        <fullName evidence="2">RCOR1 isoform 2</fullName>
    </submittedName>
</protein>
<reference evidence="2" key="1">
    <citation type="submission" date="2017-12" db="EMBL/GenBank/DDBJ databases">
        <title>High-resolution comparative analysis of great ape genomes.</title>
        <authorList>
            <person name="Pollen A."/>
            <person name="Hastie A."/>
            <person name="Hormozdiari F."/>
            <person name="Dougherty M."/>
            <person name="Liu R."/>
            <person name="Chaisson M."/>
            <person name="Hoppe E."/>
            <person name="Hill C."/>
            <person name="Pang A."/>
            <person name="Hillier L."/>
            <person name="Baker C."/>
            <person name="Armstrong J."/>
            <person name="Shendure J."/>
            <person name="Paten B."/>
            <person name="Wilson R."/>
            <person name="Chao H."/>
            <person name="Schneider V."/>
            <person name="Ventura M."/>
            <person name="Kronenberg Z."/>
            <person name="Murali S."/>
            <person name="Gordon D."/>
            <person name="Cantsilieris S."/>
            <person name="Munson K."/>
            <person name="Nelson B."/>
            <person name="Raja A."/>
            <person name="Underwood J."/>
            <person name="Diekhans M."/>
            <person name="Fiddes I."/>
            <person name="Haussler D."/>
            <person name="Eichler E."/>
        </authorList>
    </citation>
    <scope>NUCLEOTIDE SEQUENCE [LARGE SCALE GENOMIC DNA]</scope>
    <source>
        <strain evidence="2">Yerkes chimp pedigree #C0471</strain>
    </source>
</reference>
<comment type="caution">
    <text evidence="2">The sequence shown here is derived from an EMBL/GenBank/DDBJ whole genome shotgun (WGS) entry which is preliminary data.</text>
</comment>
<dbReference type="EMBL" id="NBAG03000028">
    <property type="protein sequence ID" value="PNI97192.1"/>
    <property type="molecule type" value="Genomic_DNA"/>
</dbReference>
<name>A0A2J8QLM4_PANTR</name>
<proteinExistence type="predicted"/>
<evidence type="ECO:0000256" key="1">
    <source>
        <dbReference type="SAM" id="MobiDB-lite"/>
    </source>
</evidence>
<organism evidence="2">
    <name type="scientific">Pan troglodytes</name>
    <name type="common">Chimpanzee</name>
    <dbReference type="NCBI Taxonomy" id="9598"/>
    <lineage>
        <taxon>Eukaryota</taxon>
        <taxon>Metazoa</taxon>
        <taxon>Chordata</taxon>
        <taxon>Craniata</taxon>
        <taxon>Vertebrata</taxon>
        <taxon>Euteleostomi</taxon>
        <taxon>Mammalia</taxon>
        <taxon>Eutheria</taxon>
        <taxon>Euarchontoglires</taxon>
        <taxon>Primates</taxon>
        <taxon>Haplorrhini</taxon>
        <taxon>Catarrhini</taxon>
        <taxon>Hominidae</taxon>
        <taxon>Pan</taxon>
    </lineage>
</organism>
<feature type="non-terminal residue" evidence="2">
    <location>
        <position position="1"/>
    </location>
</feature>